<dbReference type="RefSeq" id="WP_232185634.1">
    <property type="nucleotide sequence ID" value="NZ_JAIOAP010000005.1"/>
</dbReference>
<organism evidence="1 2">
    <name type="scientific">Cohnella silvisoli</name>
    <dbReference type="NCBI Taxonomy" id="2873699"/>
    <lineage>
        <taxon>Bacteria</taxon>
        <taxon>Bacillati</taxon>
        <taxon>Bacillota</taxon>
        <taxon>Bacilli</taxon>
        <taxon>Bacillales</taxon>
        <taxon>Paenibacillaceae</taxon>
        <taxon>Cohnella</taxon>
    </lineage>
</organism>
<evidence type="ECO:0000313" key="1">
    <source>
        <dbReference type="EMBL" id="MEQ4482937.1"/>
    </source>
</evidence>
<dbReference type="EMBL" id="JASKHM010000005">
    <property type="protein sequence ID" value="MEQ4482937.1"/>
    <property type="molecule type" value="Genomic_DNA"/>
</dbReference>
<name>A0ABV1KSH0_9BACL</name>
<dbReference type="Proteomes" id="UP001493487">
    <property type="component" value="Unassembled WGS sequence"/>
</dbReference>
<dbReference type="PROSITE" id="PS51257">
    <property type="entry name" value="PROKAR_LIPOPROTEIN"/>
    <property type="match status" value="1"/>
</dbReference>
<sequence>MTSRQAAVAAMSLFVLLFLTGCKISNDAAAKSSDSNINRDEEARKQQERESQTLWFVIDENGKKLRNLPDDDPEVMGVNKLMVLHSDVVDNLNYRSLNVKDEFRFYSQGFKEQLNQEGYPQVLLLMYKDNEIVLKLNRLAWYEMAFHRNFKTARLKTESEIVIERCSQEYMDKYKLKLGQAYVQPRIVDLVKEGSEWKIARIDKGPFVVKPSSPGK</sequence>
<gene>
    <name evidence="1" type="ORF">QJS35_11070</name>
</gene>
<accession>A0ABV1KSH0</accession>
<proteinExistence type="predicted"/>
<protein>
    <recommendedName>
        <fullName evidence="3">Lipoprotein</fullName>
    </recommendedName>
</protein>
<comment type="caution">
    <text evidence="1">The sequence shown here is derived from an EMBL/GenBank/DDBJ whole genome shotgun (WGS) entry which is preliminary data.</text>
</comment>
<evidence type="ECO:0008006" key="3">
    <source>
        <dbReference type="Google" id="ProtNLM"/>
    </source>
</evidence>
<reference evidence="1 2" key="1">
    <citation type="journal article" date="2023" name="Genome Announc.">
        <title>Pan-Genome Analyses of the Genus Cohnella and Proposal of the Novel Species Cohnella silvisoli sp. nov., Isolated from Forest Soil.</title>
        <authorList>
            <person name="Wang C."/>
            <person name="Mao L."/>
            <person name="Bao G."/>
            <person name="Zhu H."/>
        </authorList>
    </citation>
    <scope>NUCLEOTIDE SEQUENCE [LARGE SCALE GENOMIC DNA]</scope>
    <source>
        <strain evidence="1 2">NL03-T5-1</strain>
    </source>
</reference>
<keyword evidence="2" id="KW-1185">Reference proteome</keyword>
<evidence type="ECO:0000313" key="2">
    <source>
        <dbReference type="Proteomes" id="UP001493487"/>
    </source>
</evidence>